<name>A0A366HN23_9BACT</name>
<feature type="compositionally biased region" description="Basic and acidic residues" evidence="1">
    <location>
        <begin position="45"/>
        <end position="72"/>
    </location>
</feature>
<evidence type="ECO:0000313" key="3">
    <source>
        <dbReference type="Proteomes" id="UP000253426"/>
    </source>
</evidence>
<reference evidence="2 3" key="1">
    <citation type="submission" date="2018-06" db="EMBL/GenBank/DDBJ databases">
        <title>Genomic Encyclopedia of Type Strains, Phase IV (KMG-IV): sequencing the most valuable type-strain genomes for metagenomic binning, comparative biology and taxonomic classification.</title>
        <authorList>
            <person name="Goeker M."/>
        </authorList>
    </citation>
    <scope>NUCLEOTIDE SEQUENCE [LARGE SCALE GENOMIC DNA]</scope>
    <source>
        <strain evidence="2 3">DSM 25532</strain>
    </source>
</reference>
<evidence type="ECO:0000313" key="2">
    <source>
        <dbReference type="EMBL" id="RBP44557.1"/>
    </source>
</evidence>
<feature type="compositionally biased region" description="Polar residues" evidence="1">
    <location>
        <begin position="30"/>
        <end position="40"/>
    </location>
</feature>
<dbReference type="Proteomes" id="UP000253426">
    <property type="component" value="Unassembled WGS sequence"/>
</dbReference>
<sequence>MDKDTWALKLGKLATEAKERRSAAAAAMNRTGSQGETVRQTRARMQAEEARLQEEEARLQEEEARLQEEEARRQDAIHNRALENGNALESLPENPMLHEHEHLDSEMAGLQAQIGALESERSKLQAENSELVRDVLNLRAKVEGLETIVTSLRDELALLRSQSQGQSNLRKAATHHVTQQMHRKRSK</sequence>
<dbReference type="RefSeq" id="WP_170157116.1">
    <property type="nucleotide sequence ID" value="NZ_QNRR01000004.1"/>
</dbReference>
<dbReference type="AlphaFoldDB" id="A0A366HN23"/>
<dbReference type="Gene3D" id="1.20.5.1160">
    <property type="entry name" value="Vasodilator-stimulated phosphoprotein"/>
    <property type="match status" value="1"/>
</dbReference>
<proteinExistence type="predicted"/>
<feature type="region of interest" description="Disordered" evidence="1">
    <location>
        <begin position="20"/>
        <end position="72"/>
    </location>
</feature>
<keyword evidence="3" id="KW-1185">Reference proteome</keyword>
<gene>
    <name evidence="2" type="ORF">DES53_104378</name>
</gene>
<evidence type="ECO:0000256" key="1">
    <source>
        <dbReference type="SAM" id="MobiDB-lite"/>
    </source>
</evidence>
<protein>
    <submittedName>
        <fullName evidence="2">Uncharacterized protein</fullName>
    </submittedName>
</protein>
<accession>A0A366HN23</accession>
<dbReference type="EMBL" id="QNRR01000004">
    <property type="protein sequence ID" value="RBP44557.1"/>
    <property type="molecule type" value="Genomic_DNA"/>
</dbReference>
<comment type="caution">
    <text evidence="2">The sequence shown here is derived from an EMBL/GenBank/DDBJ whole genome shotgun (WGS) entry which is preliminary data.</text>
</comment>
<feature type="region of interest" description="Disordered" evidence="1">
    <location>
        <begin position="162"/>
        <end position="187"/>
    </location>
</feature>
<organism evidence="2 3">
    <name type="scientific">Roseimicrobium gellanilyticum</name>
    <dbReference type="NCBI Taxonomy" id="748857"/>
    <lineage>
        <taxon>Bacteria</taxon>
        <taxon>Pseudomonadati</taxon>
        <taxon>Verrucomicrobiota</taxon>
        <taxon>Verrucomicrobiia</taxon>
        <taxon>Verrucomicrobiales</taxon>
        <taxon>Verrucomicrobiaceae</taxon>
        <taxon>Roseimicrobium</taxon>
    </lineage>
</organism>